<comment type="similarity">
    <text evidence="4">Belongs to the EMP24/GP25L family.</text>
</comment>
<feature type="chain" id="PRO_5035448404" evidence="9">
    <location>
        <begin position="22"/>
        <end position="225"/>
    </location>
</feature>
<keyword evidence="5" id="KW-0812">Transmembrane</keyword>
<dbReference type="GO" id="GO:0005789">
    <property type="term" value="C:endoplasmic reticulum membrane"/>
    <property type="evidence" value="ECO:0007669"/>
    <property type="project" value="UniProtKB-SubCell"/>
</dbReference>
<dbReference type="OrthoDB" id="10037706at2759"/>
<dbReference type="AlphaFoldDB" id="A0A8J9W6S2"/>
<evidence type="ECO:0000313" key="11">
    <source>
        <dbReference type="EMBL" id="CAH1238497.1"/>
    </source>
</evidence>
<dbReference type="EMBL" id="OV696695">
    <property type="protein sequence ID" value="CAH1238497.1"/>
    <property type="molecule type" value="Genomic_DNA"/>
</dbReference>
<sequence length="225" mass="25508">MKGVTIQFLVLSLTCECLVSAWDEDQEFDSNYLPGVESDFSLSLGTTEPECFYQYVGENATLHADFQVLRADGTNKKIFFTVTSPNNALLNFTHAESIDKFEYDMKKEDIPGTFKICLNNPSKLLKKLVYLYVAVYRWEDWEKYKQKQLPQEMEDMGLGQIMTSLKQVADNVQDIGYIHKVIKLQKLVDFHTVSSSRTYVTRLGMCSCLLIVGPAGPRIGNGTEA</sequence>
<evidence type="ECO:0000256" key="3">
    <source>
        <dbReference type="ARBA" id="ARBA00004619"/>
    </source>
</evidence>
<feature type="domain" description="GOLD" evidence="10">
    <location>
        <begin position="39"/>
        <end position="215"/>
    </location>
</feature>
<dbReference type="SUPFAM" id="SSF101576">
    <property type="entry name" value="Supernatant protein factor (SPF), C-terminal domain"/>
    <property type="match status" value="1"/>
</dbReference>
<accession>A0A8J9W6S2</accession>
<dbReference type="InterPro" id="IPR009038">
    <property type="entry name" value="GOLD_dom"/>
</dbReference>
<evidence type="ECO:0000256" key="4">
    <source>
        <dbReference type="ARBA" id="ARBA00007104"/>
    </source>
</evidence>
<evidence type="ECO:0000256" key="9">
    <source>
        <dbReference type="SAM" id="SignalP"/>
    </source>
</evidence>
<evidence type="ECO:0000313" key="12">
    <source>
        <dbReference type="Proteomes" id="UP000838412"/>
    </source>
</evidence>
<proteinExistence type="inferred from homology"/>
<protein>
    <submittedName>
        <fullName evidence="11">TMED5 protein</fullName>
    </submittedName>
</protein>
<dbReference type="GO" id="GO:0033116">
    <property type="term" value="C:endoplasmic reticulum-Golgi intermediate compartment membrane"/>
    <property type="evidence" value="ECO:0007669"/>
    <property type="project" value="UniProtKB-SubCell"/>
</dbReference>
<dbReference type="InterPro" id="IPR015720">
    <property type="entry name" value="Emp24-like"/>
</dbReference>
<evidence type="ECO:0000256" key="6">
    <source>
        <dbReference type="ARBA" id="ARBA00022729"/>
    </source>
</evidence>
<dbReference type="InterPro" id="IPR036598">
    <property type="entry name" value="GOLD_dom_sf"/>
</dbReference>
<keyword evidence="7" id="KW-1133">Transmembrane helix</keyword>
<evidence type="ECO:0000256" key="2">
    <source>
        <dbReference type="ARBA" id="ARBA00004151"/>
    </source>
</evidence>
<feature type="signal peptide" evidence="9">
    <location>
        <begin position="1"/>
        <end position="21"/>
    </location>
</feature>
<evidence type="ECO:0000256" key="7">
    <source>
        <dbReference type="ARBA" id="ARBA00022989"/>
    </source>
</evidence>
<dbReference type="GO" id="GO:0005794">
    <property type="term" value="C:Golgi apparatus"/>
    <property type="evidence" value="ECO:0007669"/>
    <property type="project" value="UniProtKB-SubCell"/>
</dbReference>
<comment type="subcellular location">
    <subcellularLocation>
        <location evidence="1">Endoplasmic reticulum membrane</location>
        <topology evidence="1">Single-pass type I membrane protein</topology>
    </subcellularLocation>
    <subcellularLocation>
        <location evidence="2">Endoplasmic reticulum-Golgi intermediate compartment membrane</location>
        <topology evidence="2">Single-pass type I membrane protein</topology>
    </subcellularLocation>
    <subcellularLocation>
        <location evidence="3">Golgi apparatus</location>
        <location evidence="3">cis-Golgi network membrane</location>
        <topology evidence="3">Single-pass type I membrane protein</topology>
    </subcellularLocation>
</comment>
<dbReference type="SMART" id="SM01190">
    <property type="entry name" value="EMP24_GP25L"/>
    <property type="match status" value="1"/>
</dbReference>
<evidence type="ECO:0000256" key="1">
    <source>
        <dbReference type="ARBA" id="ARBA00004115"/>
    </source>
</evidence>
<evidence type="ECO:0000256" key="5">
    <source>
        <dbReference type="ARBA" id="ARBA00022692"/>
    </source>
</evidence>
<dbReference type="Proteomes" id="UP000838412">
    <property type="component" value="Chromosome 10"/>
</dbReference>
<dbReference type="PANTHER" id="PTHR22811">
    <property type="entry name" value="TRANSMEMBRANE EMP24 DOMAIN-CONTAINING PROTEIN"/>
    <property type="match status" value="1"/>
</dbReference>
<keyword evidence="12" id="KW-1185">Reference proteome</keyword>
<gene>
    <name evidence="11" type="primary">TMED5</name>
    <name evidence="11" type="ORF">BLAG_LOCUS3083</name>
</gene>
<reference evidence="11" key="1">
    <citation type="submission" date="2022-01" db="EMBL/GenBank/DDBJ databases">
        <authorList>
            <person name="Braso-Vives M."/>
        </authorList>
    </citation>
    <scope>NUCLEOTIDE SEQUENCE</scope>
</reference>
<organism evidence="11 12">
    <name type="scientific">Branchiostoma lanceolatum</name>
    <name type="common">Common lancelet</name>
    <name type="synonym">Amphioxus lanceolatum</name>
    <dbReference type="NCBI Taxonomy" id="7740"/>
    <lineage>
        <taxon>Eukaryota</taxon>
        <taxon>Metazoa</taxon>
        <taxon>Chordata</taxon>
        <taxon>Cephalochordata</taxon>
        <taxon>Leptocardii</taxon>
        <taxon>Amphioxiformes</taxon>
        <taxon>Branchiostomatidae</taxon>
        <taxon>Branchiostoma</taxon>
    </lineage>
</organism>
<dbReference type="Pfam" id="PF01105">
    <property type="entry name" value="EMP24_GP25L"/>
    <property type="match status" value="1"/>
</dbReference>
<evidence type="ECO:0000259" key="10">
    <source>
        <dbReference type="SMART" id="SM01190"/>
    </source>
</evidence>
<keyword evidence="8" id="KW-0472">Membrane</keyword>
<keyword evidence="6 9" id="KW-0732">Signal</keyword>
<evidence type="ECO:0000256" key="8">
    <source>
        <dbReference type="ARBA" id="ARBA00023136"/>
    </source>
</evidence>
<name>A0A8J9W6S2_BRALA</name>